<feature type="compositionally biased region" description="Acidic residues" evidence="6">
    <location>
        <begin position="1098"/>
        <end position="1111"/>
    </location>
</feature>
<dbReference type="InterPro" id="IPR001965">
    <property type="entry name" value="Znf_PHD"/>
</dbReference>
<keyword evidence="10" id="KW-1185">Reference proteome</keyword>
<dbReference type="EMBL" id="JAUIZM010000009">
    <property type="protein sequence ID" value="KAK1367066.1"/>
    <property type="molecule type" value="Genomic_DNA"/>
</dbReference>
<evidence type="ECO:0000256" key="1">
    <source>
        <dbReference type="ARBA" id="ARBA00004123"/>
    </source>
</evidence>
<feature type="region of interest" description="Disordered" evidence="6">
    <location>
        <begin position="807"/>
        <end position="926"/>
    </location>
</feature>
<dbReference type="PANTHER" id="PTHR14571:SF9">
    <property type="entry name" value="HISTONE-LYSINE N-METHYLTRANSFERASE SET-26-RELATED"/>
    <property type="match status" value="1"/>
</dbReference>
<feature type="compositionally biased region" description="Basic and acidic residues" evidence="6">
    <location>
        <begin position="291"/>
        <end position="303"/>
    </location>
</feature>
<dbReference type="Pfam" id="PF24659">
    <property type="entry name" value="DUF7648"/>
    <property type="match status" value="1"/>
</dbReference>
<feature type="region of interest" description="Disordered" evidence="6">
    <location>
        <begin position="720"/>
        <end position="740"/>
    </location>
</feature>
<feature type="compositionally biased region" description="Polar residues" evidence="6">
    <location>
        <begin position="894"/>
        <end position="921"/>
    </location>
</feature>
<keyword evidence="7" id="KW-0732">Signal</keyword>
<feature type="compositionally biased region" description="Polar residues" evidence="6">
    <location>
        <begin position="1114"/>
        <end position="1129"/>
    </location>
</feature>
<evidence type="ECO:0000256" key="7">
    <source>
        <dbReference type="SAM" id="SignalP"/>
    </source>
</evidence>
<dbReference type="Gene3D" id="3.30.40.10">
    <property type="entry name" value="Zinc/RING finger domain, C3HC4 (zinc finger)"/>
    <property type="match status" value="1"/>
</dbReference>
<feature type="signal peptide" evidence="7">
    <location>
        <begin position="1"/>
        <end position="22"/>
    </location>
</feature>
<dbReference type="PANTHER" id="PTHR14571">
    <property type="entry name" value="HISTONE-LYSINE N-METHYLTRANSFERASE SET-26-RELATED"/>
    <property type="match status" value="1"/>
</dbReference>
<gene>
    <name evidence="9" type="ORF">POM88_042627</name>
</gene>
<feature type="compositionally biased region" description="Polar residues" evidence="6">
    <location>
        <begin position="322"/>
        <end position="333"/>
    </location>
</feature>
<feature type="compositionally biased region" description="Basic and acidic residues" evidence="6">
    <location>
        <begin position="1079"/>
        <end position="1090"/>
    </location>
</feature>
<feature type="region of interest" description="Disordered" evidence="6">
    <location>
        <begin position="1048"/>
        <end position="1129"/>
    </location>
</feature>
<dbReference type="SUPFAM" id="SSF57903">
    <property type="entry name" value="FYVE/PHD zinc finger"/>
    <property type="match status" value="1"/>
</dbReference>
<keyword evidence="4" id="KW-0862">Zinc</keyword>
<organism evidence="9 10">
    <name type="scientific">Heracleum sosnowskyi</name>
    <dbReference type="NCBI Taxonomy" id="360622"/>
    <lineage>
        <taxon>Eukaryota</taxon>
        <taxon>Viridiplantae</taxon>
        <taxon>Streptophyta</taxon>
        <taxon>Embryophyta</taxon>
        <taxon>Tracheophyta</taxon>
        <taxon>Spermatophyta</taxon>
        <taxon>Magnoliopsida</taxon>
        <taxon>eudicotyledons</taxon>
        <taxon>Gunneridae</taxon>
        <taxon>Pentapetalae</taxon>
        <taxon>asterids</taxon>
        <taxon>campanulids</taxon>
        <taxon>Apiales</taxon>
        <taxon>Apiaceae</taxon>
        <taxon>Apioideae</taxon>
        <taxon>apioid superclade</taxon>
        <taxon>Tordylieae</taxon>
        <taxon>Tordyliinae</taxon>
        <taxon>Heracleum</taxon>
    </lineage>
</organism>
<protein>
    <recommendedName>
        <fullName evidence="8">Zinc finger PHD-type domain-containing protein</fullName>
    </recommendedName>
</protein>
<dbReference type="GO" id="GO:0005634">
    <property type="term" value="C:nucleus"/>
    <property type="evidence" value="ECO:0007669"/>
    <property type="project" value="UniProtKB-SubCell"/>
</dbReference>
<evidence type="ECO:0000313" key="9">
    <source>
        <dbReference type="EMBL" id="KAK1367066.1"/>
    </source>
</evidence>
<evidence type="ECO:0000256" key="5">
    <source>
        <dbReference type="ARBA" id="ARBA00023242"/>
    </source>
</evidence>
<evidence type="ECO:0000256" key="2">
    <source>
        <dbReference type="ARBA" id="ARBA00022723"/>
    </source>
</evidence>
<feature type="compositionally biased region" description="Basic and acidic residues" evidence="6">
    <location>
        <begin position="874"/>
        <end position="887"/>
    </location>
</feature>
<dbReference type="InterPro" id="IPR019786">
    <property type="entry name" value="Zinc_finger_PHD-type_CS"/>
</dbReference>
<dbReference type="InterPro" id="IPR011011">
    <property type="entry name" value="Znf_FYVE_PHD"/>
</dbReference>
<dbReference type="AlphaFoldDB" id="A0AAD8MAT9"/>
<feature type="compositionally biased region" description="Basic and acidic residues" evidence="6">
    <location>
        <begin position="246"/>
        <end position="279"/>
    </location>
</feature>
<feature type="compositionally biased region" description="Basic and acidic residues" evidence="6">
    <location>
        <begin position="310"/>
        <end position="319"/>
    </location>
</feature>
<dbReference type="InterPro" id="IPR013083">
    <property type="entry name" value="Znf_RING/FYVE/PHD"/>
</dbReference>
<comment type="caution">
    <text evidence="9">The sequence shown here is derived from an EMBL/GenBank/DDBJ whole genome shotgun (WGS) entry which is preliminary data.</text>
</comment>
<feature type="domain" description="Zinc finger PHD-type" evidence="8">
    <location>
        <begin position="84"/>
        <end position="127"/>
    </location>
</feature>
<accession>A0AAD8MAT9</accession>
<keyword evidence="3" id="KW-0863">Zinc-finger</keyword>
<feature type="compositionally biased region" description="Basic residues" evidence="6">
    <location>
        <begin position="1050"/>
        <end position="1062"/>
    </location>
</feature>
<feature type="region of interest" description="Disordered" evidence="6">
    <location>
        <begin position="999"/>
        <end position="1033"/>
    </location>
</feature>
<evidence type="ECO:0000256" key="6">
    <source>
        <dbReference type="SAM" id="MobiDB-lite"/>
    </source>
</evidence>
<keyword evidence="2" id="KW-0479">Metal-binding</keyword>
<dbReference type="Proteomes" id="UP001237642">
    <property type="component" value="Unassembled WGS sequence"/>
</dbReference>
<dbReference type="PROSITE" id="PS01359">
    <property type="entry name" value="ZF_PHD_1"/>
    <property type="match status" value="1"/>
</dbReference>
<reference evidence="9" key="1">
    <citation type="submission" date="2023-02" db="EMBL/GenBank/DDBJ databases">
        <title>Genome of toxic invasive species Heracleum sosnowskyi carries increased number of genes despite the absence of recent whole-genome duplications.</title>
        <authorList>
            <person name="Schelkunov M."/>
            <person name="Shtratnikova V."/>
            <person name="Makarenko M."/>
            <person name="Klepikova A."/>
            <person name="Omelchenko D."/>
            <person name="Novikova G."/>
            <person name="Obukhova E."/>
            <person name="Bogdanov V."/>
            <person name="Penin A."/>
            <person name="Logacheva M."/>
        </authorList>
    </citation>
    <scope>NUCLEOTIDE SEQUENCE</scope>
    <source>
        <strain evidence="9">Hsosn_3</strain>
        <tissue evidence="9">Leaf</tissue>
    </source>
</reference>
<proteinExistence type="predicted"/>
<dbReference type="GO" id="GO:0008270">
    <property type="term" value="F:zinc ion binding"/>
    <property type="evidence" value="ECO:0007669"/>
    <property type="project" value="UniProtKB-KW"/>
</dbReference>
<feature type="compositionally biased region" description="Polar residues" evidence="6">
    <location>
        <begin position="809"/>
        <end position="828"/>
    </location>
</feature>
<evidence type="ECO:0000256" key="3">
    <source>
        <dbReference type="ARBA" id="ARBA00022771"/>
    </source>
</evidence>
<keyword evidence="5" id="KW-0539">Nucleus</keyword>
<dbReference type="SMART" id="SM00249">
    <property type="entry name" value="PHD"/>
    <property type="match status" value="1"/>
</dbReference>
<evidence type="ECO:0000259" key="8">
    <source>
        <dbReference type="SMART" id="SM00249"/>
    </source>
</evidence>
<sequence>MLFLLVWSTVLVLENYLQFFSSSSTAACLIRDTFNSTPRHLLLLPGHQLYTHTYIHTYTHTSTYVAIRDMEPPDDWVDGSWTVDCVCGVNFDDGEEMVDCDECGVWVHTRCSRYVKSEKVFACHKCRRRKRGEEGCEVEVADVLVEMPNKSEENVGFRRRVWTRVPREERAHVQGGLGDGGVCGSGIFGAGLWKASGYVPKKFGFQYKEFECWDGDNEVGSGEGVRLLKDKVGGGGDSVGFGAGKRVQEEGSEKKEGAMGEDSDVRSNRKNGVKKDRSLMKSSMIYSGKRKKEDSRTSKDVGGKKKARGVHVERDDSKKRSPLTSRSVSTPSSDAKHSEFHEGKGSKVDKNVIRSGKHEKIKGNVTAQPSSKGFPIKGVGVDEIKNTLATSGQTSETSCVMSTHRLSLKARQKDERDGLTAATQNSSKVGDGVQLLLDCNDSRSRSANNEDNIDLDTLKDSGRCINRSDQIRTEHLYEKESVAHHVKDSQNDHGSNGNMSLSCSKQDRAQVDINDSVGALPQKLNDLDKHTVAVDCQIYNEVAPSEPIICQINGQLVGLDNSHLVKESSLELEEVRHTREPSESRGATFISSGQLTKDKMVVSLKKSSSTSATTLLSRTKYSDSRKTFEARDYKRRTPQNVVSEIKTSKKDSSAGGFVKDRERYEKSTSLAKELLESFTSSVKTSNQSKITGSSNFTKTLSESKESINFRSAKPSLLQNISSNPMSGESASSLQPDSASYVDNTTTTSLLMQRSETVDHLNLQVHHSSAPNTLATIRDEELALLLHQELNSSARVPRVPRMRHAGSLPQLASPTGANMLMKQSPSSSVGKDHGSVFKRKGKSIAIEGTQNSQELQDESKYRKRSPLLPVQRTNDLAHTEDSVTKKEVGNGSALGIQSANKSNPPATSKQNVSSKCKSVQNASDDDTGTGIRIIRRTLPGLLSEIITKPMTYKELCDAVLPHWPYLRKNNGERYAYSSHSQAVLDCLRSRSEWARLVDRGPKSNAGRKRRRRRFDAEAPSFDSEDNDSNKKNSEGADCKSVVKLFLDQIPKGKRKMRKRRRRLALQERGLKNMIIRRSKQKETDDVSHNEDSSLSSSSSEEESMSSEDETIQLDDGTSSNGGRSEFSASE</sequence>
<feature type="compositionally biased region" description="Basic and acidic residues" evidence="6">
    <location>
        <begin position="334"/>
        <end position="362"/>
    </location>
</feature>
<name>A0AAD8MAT9_9APIA</name>
<dbReference type="InterPro" id="IPR056065">
    <property type="entry name" value="DUF7648"/>
</dbReference>
<evidence type="ECO:0000256" key="4">
    <source>
        <dbReference type="ARBA" id="ARBA00022833"/>
    </source>
</evidence>
<evidence type="ECO:0000313" key="10">
    <source>
        <dbReference type="Proteomes" id="UP001237642"/>
    </source>
</evidence>
<feature type="region of interest" description="Disordered" evidence="6">
    <location>
        <begin position="238"/>
        <end position="369"/>
    </location>
</feature>
<comment type="subcellular location">
    <subcellularLocation>
        <location evidence="1">Nucleus</location>
    </subcellularLocation>
</comment>
<feature type="chain" id="PRO_5041959977" description="Zinc finger PHD-type domain-containing protein" evidence="7">
    <location>
        <begin position="23"/>
        <end position="1129"/>
    </location>
</feature>
<reference evidence="9" key="2">
    <citation type="submission" date="2023-05" db="EMBL/GenBank/DDBJ databases">
        <authorList>
            <person name="Schelkunov M.I."/>
        </authorList>
    </citation>
    <scope>NUCLEOTIDE SEQUENCE</scope>
    <source>
        <strain evidence="9">Hsosn_3</strain>
        <tissue evidence="9">Leaf</tissue>
    </source>
</reference>